<dbReference type="EMBL" id="JAWWNJ010000255">
    <property type="protein sequence ID" value="KAK6966831.1"/>
    <property type="molecule type" value="Genomic_DNA"/>
</dbReference>
<sequence>MTTYARLDGPSDAEHYSPFLGYSSNKNAESDDGKGDGDEKAMPFGSFGHRRTPPLRLVGWPGIVILGQLTLQTMAWGFFAVLQIKGAMAPTHEVVAWANAHPHTLQWITTQMSTILSFLSTLLFSWAIRQSITLHLRGDGMSLVAFISFIRISSGALILNRRNIKLSVLAVLIIILTGVQTAGWSALITPHAIVKDTPLLGQEIDLTSPLVAQTDTTVTDCVWNGPDLAIIAAQEPESGYTSARAKLGFPTTFTVMDQPFNVSTGGILPLTLKPMSYLGAHTIPASIQPQWKLPKGLGSSHSLVQQGFTTDVSCEFWKGPTDPSALPLEVYDDTVKEWLNRDADAEKISYTSLYSNCTDSAKVNSSFAYTSTSQPNYILMIGCLDGQNPRTRLELAFHGGDSGLYRFLNYTVCTLSPRMTQVRVSYESDMINISEIVSNDTIANASNPATTSAVYMLREMVFFAQGTVSNVLGDMLMSLMNDTVADASIRTPDLVLGILEGYIRGVTEYSATVLRACLASNPNFTASLPPAAMRNVTDGIHHTETVGWTRTAVGLTFLQLLPGAIIALLTIYAVVVAVTHHLQDERGEYFDPSDAMQLVAASAAGGMDRVFRGLKEGDLDAAGDVTVYLGEIPGRGPGLLRNRSG</sequence>
<feature type="transmembrane region" description="Helical" evidence="2">
    <location>
        <begin position="560"/>
        <end position="579"/>
    </location>
</feature>
<dbReference type="AlphaFoldDB" id="A0AAV9Z0Q6"/>
<keyword evidence="2" id="KW-1133">Transmembrane helix</keyword>
<keyword evidence="4" id="KW-1185">Reference proteome</keyword>
<proteinExistence type="predicted"/>
<keyword evidence="2" id="KW-0472">Membrane</keyword>
<organism evidence="3 4">
    <name type="scientific">Favolaschia claudopus</name>
    <dbReference type="NCBI Taxonomy" id="2862362"/>
    <lineage>
        <taxon>Eukaryota</taxon>
        <taxon>Fungi</taxon>
        <taxon>Dikarya</taxon>
        <taxon>Basidiomycota</taxon>
        <taxon>Agaricomycotina</taxon>
        <taxon>Agaricomycetes</taxon>
        <taxon>Agaricomycetidae</taxon>
        <taxon>Agaricales</taxon>
        <taxon>Marasmiineae</taxon>
        <taxon>Mycenaceae</taxon>
        <taxon>Favolaschia</taxon>
    </lineage>
</organism>
<name>A0AAV9Z0Q6_9AGAR</name>
<dbReference type="Proteomes" id="UP001362999">
    <property type="component" value="Unassembled WGS sequence"/>
</dbReference>
<feature type="transmembrane region" description="Helical" evidence="2">
    <location>
        <begin position="166"/>
        <end position="187"/>
    </location>
</feature>
<evidence type="ECO:0000256" key="2">
    <source>
        <dbReference type="SAM" id="Phobius"/>
    </source>
</evidence>
<evidence type="ECO:0000256" key="1">
    <source>
        <dbReference type="SAM" id="MobiDB-lite"/>
    </source>
</evidence>
<feature type="compositionally biased region" description="Basic and acidic residues" evidence="1">
    <location>
        <begin position="28"/>
        <end position="41"/>
    </location>
</feature>
<comment type="caution">
    <text evidence="3">The sequence shown here is derived from an EMBL/GenBank/DDBJ whole genome shotgun (WGS) entry which is preliminary data.</text>
</comment>
<reference evidence="3 4" key="1">
    <citation type="journal article" date="2024" name="J Genomics">
        <title>Draft genome sequencing and assembly of Favolaschia claudopus CIRM-BRFM 2984 isolated from oak limbs.</title>
        <authorList>
            <person name="Navarro D."/>
            <person name="Drula E."/>
            <person name="Chaduli D."/>
            <person name="Cazenave R."/>
            <person name="Ahrendt S."/>
            <person name="Wang J."/>
            <person name="Lipzen A."/>
            <person name="Daum C."/>
            <person name="Barry K."/>
            <person name="Grigoriev I.V."/>
            <person name="Favel A."/>
            <person name="Rosso M.N."/>
            <person name="Martin F."/>
        </authorList>
    </citation>
    <scope>NUCLEOTIDE SEQUENCE [LARGE SCALE GENOMIC DNA]</scope>
    <source>
        <strain evidence="3 4">CIRM-BRFM 2984</strain>
    </source>
</reference>
<protein>
    <submittedName>
        <fullName evidence="3">Uncharacterized protein</fullName>
    </submittedName>
</protein>
<feature type="transmembrane region" description="Helical" evidence="2">
    <location>
        <begin position="60"/>
        <end position="84"/>
    </location>
</feature>
<keyword evidence="2" id="KW-0812">Transmembrane</keyword>
<gene>
    <name evidence="3" type="ORF">R3P38DRAFT_2815744</name>
</gene>
<feature type="transmembrane region" description="Helical" evidence="2">
    <location>
        <begin position="105"/>
        <end position="128"/>
    </location>
</feature>
<accession>A0AAV9Z0Q6</accession>
<evidence type="ECO:0000313" key="4">
    <source>
        <dbReference type="Proteomes" id="UP001362999"/>
    </source>
</evidence>
<evidence type="ECO:0000313" key="3">
    <source>
        <dbReference type="EMBL" id="KAK6966831.1"/>
    </source>
</evidence>
<feature type="region of interest" description="Disordered" evidence="1">
    <location>
        <begin position="1"/>
        <end position="43"/>
    </location>
</feature>